<dbReference type="CDD" id="cd08946">
    <property type="entry name" value="SDR_e"/>
    <property type="match status" value="1"/>
</dbReference>
<dbReference type="PANTHER" id="PTHR43000">
    <property type="entry name" value="DTDP-D-GLUCOSE 4,6-DEHYDRATASE-RELATED"/>
    <property type="match status" value="1"/>
</dbReference>
<evidence type="ECO:0000256" key="1">
    <source>
        <dbReference type="ARBA" id="ARBA00007637"/>
    </source>
</evidence>
<organism evidence="3 4">
    <name type="scientific">Alkalicoccobacillus plakortidis</name>
    <dbReference type="NCBI Taxonomy" id="444060"/>
    <lineage>
        <taxon>Bacteria</taxon>
        <taxon>Bacillati</taxon>
        <taxon>Bacillota</taxon>
        <taxon>Bacilli</taxon>
        <taxon>Bacillales</taxon>
        <taxon>Bacillaceae</taxon>
        <taxon>Alkalicoccobacillus</taxon>
    </lineage>
</organism>
<keyword evidence="4" id="KW-1185">Reference proteome</keyword>
<evidence type="ECO:0000259" key="2">
    <source>
        <dbReference type="Pfam" id="PF01370"/>
    </source>
</evidence>
<dbReference type="EMBL" id="LJJD01000028">
    <property type="protein sequence ID" value="KQL56486.1"/>
    <property type="molecule type" value="Genomic_DNA"/>
</dbReference>
<dbReference type="Proteomes" id="UP000051061">
    <property type="component" value="Unassembled WGS sequence"/>
</dbReference>
<dbReference type="PROSITE" id="PS00061">
    <property type="entry name" value="ADH_SHORT"/>
    <property type="match status" value="1"/>
</dbReference>
<dbReference type="InterPro" id="IPR020904">
    <property type="entry name" value="Sc_DH/Rdtase_CS"/>
</dbReference>
<comment type="caution">
    <text evidence="3">The sequence shown here is derived from an EMBL/GenBank/DDBJ whole genome shotgun (WGS) entry which is preliminary data.</text>
</comment>
<sequence length="299" mass="33681">MNIAQKRVLLSGSGGLLGSEIINQLKNNDSYNVIAITSQSKQLQAKYKEFENLTVVDITEWFGRKDIEADVLIHSGFPRSSNPTSLSAGLISTEKIIKKSIDSGVSSVINISSQSVYSQSEKDNTTEQIDVSPESNYGMTKFAVERIVNAFCKERVHFTNIRLASLVALNFDIRLTNKFVKDAFLGKALNLTGGDQKISYLDVRDAASGIINMLEFNSSKWKEVYNLGNDDYLTLVQIAEHIRKLLKESHNIDVVINIKENSGPNTNNLIDSNLFYKDFNWKPDFTMKHFIKDLIHNYN</sequence>
<proteinExistence type="inferred from homology"/>
<name>A0A9D5DTN8_9BACI</name>
<feature type="domain" description="NAD-dependent epimerase/dehydratase" evidence="2">
    <location>
        <begin position="8"/>
        <end position="228"/>
    </location>
</feature>
<gene>
    <name evidence="3" type="ORF">AN965_13590</name>
</gene>
<dbReference type="InterPro" id="IPR036291">
    <property type="entry name" value="NAD(P)-bd_dom_sf"/>
</dbReference>
<dbReference type="InterPro" id="IPR001509">
    <property type="entry name" value="Epimerase_deHydtase"/>
</dbReference>
<evidence type="ECO:0000313" key="3">
    <source>
        <dbReference type="EMBL" id="KQL56486.1"/>
    </source>
</evidence>
<dbReference type="Gene3D" id="3.40.50.720">
    <property type="entry name" value="NAD(P)-binding Rossmann-like Domain"/>
    <property type="match status" value="1"/>
</dbReference>
<protein>
    <recommendedName>
        <fullName evidence="2">NAD-dependent epimerase/dehydratase domain-containing protein</fullName>
    </recommendedName>
</protein>
<dbReference type="Pfam" id="PF01370">
    <property type="entry name" value="Epimerase"/>
    <property type="match status" value="1"/>
</dbReference>
<comment type="similarity">
    <text evidence="1">Belongs to the NAD(P)-dependent epimerase/dehydratase family.</text>
</comment>
<accession>A0A9D5DTN8</accession>
<dbReference type="SUPFAM" id="SSF51735">
    <property type="entry name" value="NAD(P)-binding Rossmann-fold domains"/>
    <property type="match status" value="1"/>
</dbReference>
<reference evidence="3 4" key="1">
    <citation type="submission" date="2015-09" db="EMBL/GenBank/DDBJ databases">
        <title>Genome sequencing project for genomic taxonomy and phylogenomics of Bacillus-like bacteria.</title>
        <authorList>
            <person name="Liu B."/>
            <person name="Wang J."/>
            <person name="Zhu Y."/>
            <person name="Liu G."/>
            <person name="Chen Q."/>
            <person name="Chen Z."/>
            <person name="Lan J."/>
            <person name="Che J."/>
            <person name="Ge C."/>
            <person name="Shi H."/>
            <person name="Pan Z."/>
            <person name="Liu X."/>
        </authorList>
    </citation>
    <scope>NUCLEOTIDE SEQUENCE [LARGE SCALE GENOMIC DNA]</scope>
    <source>
        <strain evidence="3 4">DSM 19153</strain>
    </source>
</reference>
<dbReference type="AlphaFoldDB" id="A0A9D5DTN8"/>
<evidence type="ECO:0000313" key="4">
    <source>
        <dbReference type="Proteomes" id="UP000051061"/>
    </source>
</evidence>